<feature type="domain" description="UPF0261" evidence="2">
    <location>
        <begin position="3"/>
        <end position="171"/>
    </location>
</feature>
<dbReference type="Pfam" id="PF06792">
    <property type="entry name" value="UPF0261"/>
    <property type="match status" value="1"/>
</dbReference>
<dbReference type="NCBIfam" id="NF002674">
    <property type="entry name" value="PRK02399.1-2"/>
    <property type="match status" value="1"/>
</dbReference>
<dbReference type="Pfam" id="PF23189">
    <property type="entry name" value="UPF0261_C"/>
    <property type="match status" value="1"/>
</dbReference>
<evidence type="ECO:0000313" key="4">
    <source>
        <dbReference type="EMBL" id="TDY61235.1"/>
    </source>
</evidence>
<dbReference type="OrthoDB" id="9776369at2"/>
<dbReference type="Gene3D" id="3.40.50.12030">
    <property type="entry name" value="Uncharacterised protein family UPF0261, NC domain"/>
    <property type="match status" value="1"/>
</dbReference>
<dbReference type="PANTHER" id="PTHR31862:SF1">
    <property type="entry name" value="UPF0261 DOMAIN PROTEIN (AFU_ORTHOLOGUE AFUA_1G10120)"/>
    <property type="match status" value="1"/>
</dbReference>
<dbReference type="PIRSF" id="PIRSF033271">
    <property type="entry name" value="UCP033271"/>
    <property type="match status" value="1"/>
</dbReference>
<dbReference type="PANTHER" id="PTHR31862">
    <property type="entry name" value="UPF0261 DOMAIN PROTEIN (AFU_ORTHOLOGUE AFUA_1G10120)"/>
    <property type="match status" value="1"/>
</dbReference>
<dbReference type="InterPro" id="IPR051353">
    <property type="entry name" value="Tobamovirus_resist_UPF0261"/>
</dbReference>
<gene>
    <name evidence="4" type="ORF">C8D99_10690</name>
</gene>
<name>A0A4R8MBJ1_9BACT</name>
<dbReference type="InterPro" id="IPR008322">
    <property type="entry name" value="UPF0261"/>
</dbReference>
<accession>A0A4R8MBJ1</accession>
<feature type="domain" description="UPF0261" evidence="3">
    <location>
        <begin position="179"/>
        <end position="395"/>
    </location>
</feature>
<dbReference type="AlphaFoldDB" id="A0A4R8MBJ1"/>
<dbReference type="InterPro" id="IPR056778">
    <property type="entry name" value="UPF0261_C"/>
</dbReference>
<dbReference type="CDD" id="cd15488">
    <property type="entry name" value="Tm-1-like"/>
    <property type="match status" value="1"/>
</dbReference>
<dbReference type="Proteomes" id="UP000295066">
    <property type="component" value="Unassembled WGS sequence"/>
</dbReference>
<comment type="caution">
    <text evidence="4">The sequence shown here is derived from an EMBL/GenBank/DDBJ whole genome shotgun (WGS) entry which is preliminary data.</text>
</comment>
<evidence type="ECO:0000313" key="5">
    <source>
        <dbReference type="Proteomes" id="UP000295066"/>
    </source>
</evidence>
<dbReference type="Gene3D" id="3.40.50.12020">
    <property type="entry name" value="Uncharacterised protein family UPF0261, NN domain"/>
    <property type="match status" value="1"/>
</dbReference>
<organism evidence="4 5">
    <name type="scientific">Aminivibrio pyruvatiphilus</name>
    <dbReference type="NCBI Taxonomy" id="1005740"/>
    <lineage>
        <taxon>Bacteria</taxon>
        <taxon>Thermotogati</taxon>
        <taxon>Synergistota</taxon>
        <taxon>Synergistia</taxon>
        <taxon>Synergistales</taxon>
        <taxon>Aminobacteriaceae</taxon>
        <taxon>Aminivibrio</taxon>
    </lineage>
</organism>
<dbReference type="NCBIfam" id="NF002673">
    <property type="entry name" value="PRK02399.1-1"/>
    <property type="match status" value="1"/>
</dbReference>
<evidence type="ECO:0000256" key="1">
    <source>
        <dbReference type="HAMAP-Rule" id="MF_00677"/>
    </source>
</evidence>
<dbReference type="HAMAP" id="MF_00677">
    <property type="entry name" value="UPF0261"/>
    <property type="match status" value="1"/>
</dbReference>
<dbReference type="RefSeq" id="WP_133957283.1">
    <property type="nucleotide sequence ID" value="NZ_SORI01000006.1"/>
</dbReference>
<comment type="similarity">
    <text evidence="1">Belongs to the UPF0261 family.</text>
</comment>
<keyword evidence="5" id="KW-1185">Reference proteome</keyword>
<reference evidence="4 5" key="1">
    <citation type="submission" date="2019-03" db="EMBL/GenBank/DDBJ databases">
        <title>Genomic Encyclopedia of Type Strains, Phase IV (KMG-IV): sequencing the most valuable type-strain genomes for metagenomic binning, comparative biology and taxonomic classification.</title>
        <authorList>
            <person name="Goeker M."/>
        </authorList>
    </citation>
    <scope>NUCLEOTIDE SEQUENCE [LARGE SCALE GENOMIC DNA]</scope>
    <source>
        <strain evidence="4 5">DSM 25964</strain>
    </source>
</reference>
<dbReference type="InterPro" id="IPR044122">
    <property type="entry name" value="UPF0261_N"/>
</dbReference>
<proteinExistence type="inferred from homology"/>
<evidence type="ECO:0000259" key="2">
    <source>
        <dbReference type="Pfam" id="PF06792"/>
    </source>
</evidence>
<evidence type="ECO:0000259" key="3">
    <source>
        <dbReference type="Pfam" id="PF23189"/>
    </source>
</evidence>
<dbReference type="EMBL" id="SORI01000006">
    <property type="protein sequence ID" value="TDY61235.1"/>
    <property type="molecule type" value="Genomic_DNA"/>
</dbReference>
<protein>
    <recommendedName>
        <fullName evidence="1">UPF0261 protein C8D99_10690</fullName>
    </recommendedName>
</protein>
<sequence>MKKAYIVGTCDTKYEELAFVRDIIAGKGVGTVLVDVGTKPHGNPVDVTAAEVAACHPSKPGFLSSARERGEAVGAMGEALAAFLPARDDLGGVIGLGGSGGTSIITSGMRMLPLGTPKIMVSTMASGNVAPYVGPNDIAMMYSVTDVSGINRVSRVVLANAANALAGMVSGPVPHGKDRPLLGMTMFGVTTPCVDMVRHAMEKDFDCLVFHATGTGGQSFEKLVDSGMMKCVLDITTTEICDHLMGGVLSAGEGRLDAFIRTGIPYVGSVGALDMVNFGAMDTVPEKYRDRKLYVHNPQVTLMRTTPEENARMGEWIGEKLNRFPGPVRFLLPLKGVSMIDAPGQAFHWPEADEALFSALERTFRQSNHHRLVKLPLNVNDPEFAAALVENFRELHP</sequence>